<gene>
    <name evidence="1" type="ORF">ALC62_05476</name>
</gene>
<keyword evidence="2" id="KW-1185">Reference proteome</keyword>
<evidence type="ECO:0000313" key="2">
    <source>
        <dbReference type="Proteomes" id="UP000078542"/>
    </source>
</evidence>
<protein>
    <submittedName>
        <fullName evidence="1">Uncharacterized protein</fullName>
    </submittedName>
</protein>
<dbReference type="EMBL" id="KQ977305">
    <property type="protein sequence ID" value="KYN03779.1"/>
    <property type="molecule type" value="Genomic_DNA"/>
</dbReference>
<proteinExistence type="predicted"/>
<accession>A0A195CUG2</accession>
<evidence type="ECO:0000313" key="1">
    <source>
        <dbReference type="EMBL" id="KYN03779.1"/>
    </source>
</evidence>
<reference evidence="1 2" key="1">
    <citation type="submission" date="2016-03" db="EMBL/GenBank/DDBJ databases">
        <title>Cyphomyrmex costatus WGS genome.</title>
        <authorList>
            <person name="Nygaard S."/>
            <person name="Hu H."/>
            <person name="Boomsma J."/>
            <person name="Zhang G."/>
        </authorList>
    </citation>
    <scope>NUCLEOTIDE SEQUENCE [LARGE SCALE GENOMIC DNA]</scope>
    <source>
        <strain evidence="1">MS0001</strain>
        <tissue evidence="1">Whole body</tissue>
    </source>
</reference>
<dbReference type="KEGG" id="ccoa:108773185"/>
<name>A0A195CUG2_9HYME</name>
<dbReference type="Proteomes" id="UP000078542">
    <property type="component" value="Unassembled WGS sequence"/>
</dbReference>
<dbReference type="OrthoDB" id="7540693at2759"/>
<organism evidence="1 2">
    <name type="scientific">Cyphomyrmex costatus</name>
    <dbReference type="NCBI Taxonomy" id="456900"/>
    <lineage>
        <taxon>Eukaryota</taxon>
        <taxon>Metazoa</taxon>
        <taxon>Ecdysozoa</taxon>
        <taxon>Arthropoda</taxon>
        <taxon>Hexapoda</taxon>
        <taxon>Insecta</taxon>
        <taxon>Pterygota</taxon>
        <taxon>Neoptera</taxon>
        <taxon>Endopterygota</taxon>
        <taxon>Hymenoptera</taxon>
        <taxon>Apocrita</taxon>
        <taxon>Aculeata</taxon>
        <taxon>Formicoidea</taxon>
        <taxon>Formicidae</taxon>
        <taxon>Myrmicinae</taxon>
        <taxon>Cyphomyrmex</taxon>
    </lineage>
</organism>
<dbReference type="AlphaFoldDB" id="A0A195CUG2"/>
<sequence length="410" mass="47651">MARTLTIVDSNLLQLKRLVVRPIEDLLAVKNEDDFSRTKSIDEEDQDMREDITEFKTRIVPAVTIEETENNVVFNRNSTCNNGAKKRDQISGHQSGMLLEELFEVEENPHINTDENEDRKEIILDPANHVTTACNIELQMDEPCTEKHLEQPHMDESQNSQATNSVTMINNMLQIQDSEFETMEEMEEEEERLITEIERRSELQKTINEKLARIKKMREFLKQLSNIGEIEAKAEDEQMEEQLNAAIDDYLTAGEQSTSFSDNFTIVDDNGQSTCHASMVVTMKDKKLEKNQEKKTYRITYDITGSQISRSYYVFTDDNAISLQTNKAGKTKETNTSKVTTRSMKRVRKNLPTKSDLNKTVQLKKRRNTQWLLRPLNRKVIYETVKKRGRDPMTIIRNEKGRFVKKKKNL</sequence>